<dbReference type="AlphaFoldDB" id="A0A501W222"/>
<evidence type="ECO:0000313" key="5">
    <source>
        <dbReference type="EMBL" id="TPE43308.1"/>
    </source>
</evidence>
<dbReference type="PANTHER" id="PTHR37419">
    <property type="entry name" value="SERINE/THREONINE-PROTEIN KINASE TOXIN HIPA"/>
    <property type="match status" value="1"/>
</dbReference>
<organism evidence="5 6">
    <name type="scientific">Pontibacter mangrovi</name>
    <dbReference type="NCBI Taxonomy" id="2589816"/>
    <lineage>
        <taxon>Bacteria</taxon>
        <taxon>Pseudomonadati</taxon>
        <taxon>Bacteroidota</taxon>
        <taxon>Cytophagia</taxon>
        <taxon>Cytophagales</taxon>
        <taxon>Hymenobacteraceae</taxon>
        <taxon>Pontibacter</taxon>
    </lineage>
</organism>
<protein>
    <submittedName>
        <fullName evidence="5">HipA domain-containing protein</fullName>
    </submittedName>
</protein>
<keyword evidence="3" id="KW-0418">Kinase</keyword>
<keyword evidence="6" id="KW-1185">Reference proteome</keyword>
<dbReference type="InterPro" id="IPR012893">
    <property type="entry name" value="HipA-like_C"/>
</dbReference>
<evidence type="ECO:0000256" key="3">
    <source>
        <dbReference type="ARBA" id="ARBA00022777"/>
    </source>
</evidence>
<keyword evidence="2" id="KW-0808">Transferase</keyword>
<evidence type="ECO:0000259" key="4">
    <source>
        <dbReference type="Pfam" id="PF07804"/>
    </source>
</evidence>
<proteinExistence type="inferred from homology"/>
<dbReference type="InterPro" id="IPR052028">
    <property type="entry name" value="HipA_Ser/Thr_kinase"/>
</dbReference>
<dbReference type="Pfam" id="PF07804">
    <property type="entry name" value="HipA_C"/>
    <property type="match status" value="1"/>
</dbReference>
<dbReference type="EMBL" id="VFRQ01000007">
    <property type="protein sequence ID" value="TPE43308.1"/>
    <property type="molecule type" value="Genomic_DNA"/>
</dbReference>
<feature type="domain" description="HipA-like C-terminal" evidence="4">
    <location>
        <begin position="60"/>
        <end position="297"/>
    </location>
</feature>
<evidence type="ECO:0000313" key="6">
    <source>
        <dbReference type="Proteomes" id="UP000316727"/>
    </source>
</evidence>
<dbReference type="GO" id="GO:0004674">
    <property type="term" value="F:protein serine/threonine kinase activity"/>
    <property type="evidence" value="ECO:0007669"/>
    <property type="project" value="TreeGrafter"/>
</dbReference>
<dbReference type="PANTHER" id="PTHR37419:SF1">
    <property type="entry name" value="SERINE_THREONINE-PROTEIN KINASE TOXIN HIPA"/>
    <property type="match status" value="1"/>
</dbReference>
<sequence>MSLPDISYCPGTLAPGFHTYSPACLRRMFNGRKVSHILPYLPPQESEADAEKFLENRKRISISGVQEKLSLLLEKNRLRLTRPGEHGEYILKPIPRDVMRPDQVPANEHLTMQIAHQVYKLQVAENALIFFRNGEPAYITRRFDVKPDGMRHGQEDMASLAGRTKHTAGSDFKYEGSYEEIARIIELTVPAYRVELEKLFSLIVFNYLFSNGDAHLKNFSLIDTAYGDYVLSPAYDLICTRLHVDDSYFALKGALFSGDYETESFQANGFYAYDDFYEFGLRIGLQEKRMAGILHVFRQDHAAVHQLIDRSFLREDMKESYRKYYLERLEMLCYSMAERSRA</sequence>
<dbReference type="OrthoDB" id="9805913at2"/>
<comment type="caution">
    <text evidence="5">The sequence shown here is derived from an EMBL/GenBank/DDBJ whole genome shotgun (WGS) entry which is preliminary data.</text>
</comment>
<comment type="similarity">
    <text evidence="1">Belongs to the HipA Ser/Thr kinase family.</text>
</comment>
<accession>A0A501W222</accession>
<dbReference type="Gene3D" id="1.10.1070.20">
    <property type="match status" value="1"/>
</dbReference>
<name>A0A501W222_9BACT</name>
<reference evidence="5 6" key="1">
    <citation type="submission" date="2019-06" db="EMBL/GenBank/DDBJ databases">
        <title>A novel bacterium of genus Pontibacter, isolated from marine sediment.</title>
        <authorList>
            <person name="Huang H."/>
            <person name="Mo K."/>
            <person name="Hu Y."/>
        </authorList>
    </citation>
    <scope>NUCLEOTIDE SEQUENCE [LARGE SCALE GENOMIC DNA]</scope>
    <source>
        <strain evidence="5 6">HB172049</strain>
    </source>
</reference>
<dbReference type="GO" id="GO:0005829">
    <property type="term" value="C:cytosol"/>
    <property type="evidence" value="ECO:0007669"/>
    <property type="project" value="TreeGrafter"/>
</dbReference>
<gene>
    <name evidence="5" type="ORF">FJM65_14455</name>
</gene>
<dbReference type="Proteomes" id="UP000316727">
    <property type="component" value="Unassembled WGS sequence"/>
</dbReference>
<evidence type="ECO:0000256" key="2">
    <source>
        <dbReference type="ARBA" id="ARBA00022679"/>
    </source>
</evidence>
<evidence type="ECO:0000256" key="1">
    <source>
        <dbReference type="ARBA" id="ARBA00010164"/>
    </source>
</evidence>